<feature type="binding site" evidence="5">
    <location>
        <position position="470"/>
    </location>
    <ligand>
        <name>Fe cation</name>
        <dbReference type="ChEBI" id="CHEBI:24875"/>
        <note>catalytic</note>
    </ligand>
</feature>
<evidence type="ECO:0000313" key="6">
    <source>
        <dbReference type="EMBL" id="CAB4047322.1"/>
    </source>
</evidence>
<protein>
    <submittedName>
        <fullName evidence="6">Lignostilbene-alpha,beta-dioxygenase isozyme I</fullName>
        <ecNumber evidence="6">1.13.11.43</ecNumber>
    </submittedName>
</protein>
<evidence type="ECO:0000256" key="5">
    <source>
        <dbReference type="PIRSR" id="PIRSR604294-1"/>
    </source>
</evidence>
<dbReference type="GO" id="GO:0050054">
    <property type="term" value="F:lignostilbene alpha beta-dioxygenase activity"/>
    <property type="evidence" value="ECO:0007669"/>
    <property type="project" value="UniProtKB-EC"/>
</dbReference>
<sequence length="489" mass="55278">MNIRFPNNDFTSFEAPMRAEIELTGLEVVQGEVPKNLDGGFFRLIGDRKWPAFVENDVFMLNEDGMASCFYFKDGKVDFRMRYVRTPRFVAEEKAGRALFGHYRNPFSDDPSVVGLSRGTANVTMLMHGGKLLALKEDSPAIELNPFTLETVGEYDWNGKVTAKAITAHPKIDARTGELVFFGYCAAGPATTDIAYYEADSEGRVTHEAWFHAPYTCMVHDIMVTQKYVVFPITPLRHELEWIQRNEPAFKWDPAESVYLGVLPRKGRGDQIRWFKGPNQCHGHTVGAYDDGRYIYADNTFSKRSFFHFFPNVDGSQFKPTDAMPYMKRVVIDMESSEDSFIEQPLFEYPCELPRIDTRFETLPYSFATMNLLDVPGQERVGGGFQWIATMDVNGTKPSKILYAGDNCSIGEPQFVPAHDKAAEGEGYIMTVVGRHEQMRSELLILDASDINAPPVATVALPFRLRSTGHGYWYGGRQLRGETNFPGAW</sequence>
<name>A0A6J5K2B7_9BURK</name>
<accession>A0A6J5K2B7</accession>
<dbReference type="GO" id="GO:0016121">
    <property type="term" value="P:carotene catabolic process"/>
    <property type="evidence" value="ECO:0007669"/>
    <property type="project" value="TreeGrafter"/>
</dbReference>
<dbReference type="Pfam" id="PF03055">
    <property type="entry name" value="RPE65"/>
    <property type="match status" value="1"/>
</dbReference>
<proteinExistence type="inferred from homology"/>
<dbReference type="PANTHER" id="PTHR10543">
    <property type="entry name" value="BETA-CAROTENE DIOXYGENASE"/>
    <property type="match status" value="1"/>
</dbReference>
<feature type="binding site" evidence="5">
    <location>
        <position position="169"/>
    </location>
    <ligand>
        <name>Fe cation</name>
        <dbReference type="ChEBI" id="CHEBI:24875"/>
        <note>catalytic</note>
    </ligand>
</feature>
<dbReference type="RefSeq" id="WP_013590868.1">
    <property type="nucleotide sequence ID" value="NZ_CADILN010000001.1"/>
</dbReference>
<comment type="similarity">
    <text evidence="1">Belongs to the carotenoid oxygenase family.</text>
</comment>
<reference evidence="6 7" key="1">
    <citation type="submission" date="2020-04" db="EMBL/GenBank/DDBJ databases">
        <authorList>
            <person name="De Canck E."/>
        </authorList>
    </citation>
    <scope>NUCLEOTIDE SEQUENCE [LARGE SCALE GENOMIC DNA]</scope>
    <source>
        <strain evidence="6 7">LMG 9964</strain>
    </source>
</reference>
<keyword evidence="6" id="KW-0223">Dioxygenase</keyword>
<dbReference type="InterPro" id="IPR004294">
    <property type="entry name" value="Carotenoid_Oase"/>
</dbReference>
<dbReference type="PANTHER" id="PTHR10543:SF89">
    <property type="entry name" value="CAROTENOID 9,10(9',10')-CLEAVAGE DIOXYGENASE 1"/>
    <property type="match status" value="1"/>
</dbReference>
<comment type="cofactor">
    <cofactor evidence="5">
        <name>Fe(2+)</name>
        <dbReference type="ChEBI" id="CHEBI:29033"/>
    </cofactor>
    <text evidence="5">Binds 1 Fe(2+) ion per subunit.</text>
</comment>
<evidence type="ECO:0000256" key="2">
    <source>
        <dbReference type="ARBA" id="ARBA00022723"/>
    </source>
</evidence>
<organism evidence="6 7">
    <name type="scientific">Paraburkholderia phenoliruptrix</name>
    <dbReference type="NCBI Taxonomy" id="252970"/>
    <lineage>
        <taxon>Bacteria</taxon>
        <taxon>Pseudomonadati</taxon>
        <taxon>Pseudomonadota</taxon>
        <taxon>Betaproteobacteria</taxon>
        <taxon>Burkholderiales</taxon>
        <taxon>Burkholderiaceae</taxon>
        <taxon>Paraburkholderia</taxon>
    </lineage>
</organism>
<dbReference type="Proteomes" id="UP000494102">
    <property type="component" value="Unassembled WGS sequence"/>
</dbReference>
<keyword evidence="4 5" id="KW-0408">Iron</keyword>
<feature type="binding site" evidence="5">
    <location>
        <position position="284"/>
    </location>
    <ligand>
        <name>Fe cation</name>
        <dbReference type="ChEBI" id="CHEBI:24875"/>
        <note>catalytic</note>
    </ligand>
</feature>
<gene>
    <name evidence="6" type="ORF">LMG9964_00954</name>
</gene>
<evidence type="ECO:0000313" key="7">
    <source>
        <dbReference type="Proteomes" id="UP000494102"/>
    </source>
</evidence>
<feature type="binding site" evidence="5">
    <location>
        <position position="220"/>
    </location>
    <ligand>
        <name>Fe cation</name>
        <dbReference type="ChEBI" id="CHEBI:24875"/>
        <note>catalytic</note>
    </ligand>
</feature>
<keyword evidence="3 6" id="KW-0560">Oxidoreductase</keyword>
<dbReference type="EC" id="1.13.11.43" evidence="6"/>
<evidence type="ECO:0000256" key="3">
    <source>
        <dbReference type="ARBA" id="ARBA00023002"/>
    </source>
</evidence>
<evidence type="ECO:0000256" key="4">
    <source>
        <dbReference type="ARBA" id="ARBA00023004"/>
    </source>
</evidence>
<dbReference type="GO" id="GO:0046872">
    <property type="term" value="F:metal ion binding"/>
    <property type="evidence" value="ECO:0007669"/>
    <property type="project" value="UniProtKB-KW"/>
</dbReference>
<dbReference type="EMBL" id="CADILN010000001">
    <property type="protein sequence ID" value="CAB4047322.1"/>
    <property type="molecule type" value="Genomic_DNA"/>
</dbReference>
<keyword evidence="2 5" id="KW-0479">Metal-binding</keyword>
<dbReference type="AlphaFoldDB" id="A0A6J5K2B7"/>
<dbReference type="GO" id="GO:0010436">
    <property type="term" value="F:carotenoid dioxygenase activity"/>
    <property type="evidence" value="ECO:0007669"/>
    <property type="project" value="TreeGrafter"/>
</dbReference>
<evidence type="ECO:0000256" key="1">
    <source>
        <dbReference type="ARBA" id="ARBA00006787"/>
    </source>
</evidence>